<keyword evidence="2" id="KW-0732">Signal</keyword>
<dbReference type="InterPro" id="IPR002509">
    <property type="entry name" value="NODB_dom"/>
</dbReference>
<evidence type="ECO:0000313" key="5">
    <source>
        <dbReference type="Proteomes" id="UP001293718"/>
    </source>
</evidence>
<gene>
    <name evidence="4" type="ORF">SM757_22790</name>
</gene>
<evidence type="ECO:0000259" key="3">
    <source>
        <dbReference type="PROSITE" id="PS51677"/>
    </source>
</evidence>
<organism evidence="4 5">
    <name type="scientific">Azohydromonas lata</name>
    <dbReference type="NCBI Taxonomy" id="45677"/>
    <lineage>
        <taxon>Bacteria</taxon>
        <taxon>Pseudomonadati</taxon>
        <taxon>Pseudomonadota</taxon>
        <taxon>Betaproteobacteria</taxon>
        <taxon>Burkholderiales</taxon>
        <taxon>Sphaerotilaceae</taxon>
        <taxon>Azohydromonas</taxon>
    </lineage>
</organism>
<dbReference type="EMBL" id="JAXOJX010000043">
    <property type="protein sequence ID" value="MDZ5459411.1"/>
    <property type="molecule type" value="Genomic_DNA"/>
</dbReference>
<dbReference type="InterPro" id="IPR011330">
    <property type="entry name" value="Glyco_hydro/deAcase_b/a-brl"/>
</dbReference>
<evidence type="ECO:0000256" key="2">
    <source>
        <dbReference type="ARBA" id="ARBA00022729"/>
    </source>
</evidence>
<name>A0ABU5IKJ7_9BURK</name>
<evidence type="ECO:0000256" key="1">
    <source>
        <dbReference type="ARBA" id="ARBA00004613"/>
    </source>
</evidence>
<comment type="caution">
    <text evidence="4">The sequence shown here is derived from an EMBL/GenBank/DDBJ whole genome shotgun (WGS) entry which is preliminary data.</text>
</comment>
<dbReference type="InterPro" id="IPR051398">
    <property type="entry name" value="Polysacch_Deacetylase"/>
</dbReference>
<protein>
    <submittedName>
        <fullName evidence="4">Polysaccharide deacetylase family protein</fullName>
        <ecNumber evidence="4">3.-.-.-</ecNumber>
    </submittedName>
</protein>
<reference evidence="4 5" key="1">
    <citation type="submission" date="2023-11" db="EMBL/GenBank/DDBJ databases">
        <title>Draft genome of Azohydromonas lata strain H1 (DSM1123), a polyhydroxyalkanoate producer.</title>
        <authorList>
            <person name="Traversa D."/>
            <person name="D'Addabbo P."/>
            <person name="Pazzani C."/>
            <person name="Manzari C."/>
            <person name="Chiara M."/>
            <person name="Scrascia M."/>
        </authorList>
    </citation>
    <scope>NUCLEOTIDE SEQUENCE [LARGE SCALE GENOMIC DNA]</scope>
    <source>
        <strain evidence="4 5">H1</strain>
    </source>
</reference>
<dbReference type="EC" id="3.-.-.-" evidence="4"/>
<dbReference type="GO" id="GO:0016787">
    <property type="term" value="F:hydrolase activity"/>
    <property type="evidence" value="ECO:0007669"/>
    <property type="project" value="UniProtKB-KW"/>
</dbReference>
<dbReference type="CDD" id="cd10918">
    <property type="entry name" value="CE4_NodB_like_5s_6s"/>
    <property type="match status" value="1"/>
</dbReference>
<proteinExistence type="predicted"/>
<comment type="subcellular location">
    <subcellularLocation>
        <location evidence="1">Secreted</location>
    </subcellularLocation>
</comment>
<dbReference type="PROSITE" id="PS51677">
    <property type="entry name" value="NODB"/>
    <property type="match status" value="1"/>
</dbReference>
<dbReference type="RefSeq" id="WP_322467155.1">
    <property type="nucleotide sequence ID" value="NZ_JAXOJX010000043.1"/>
</dbReference>
<keyword evidence="5" id="KW-1185">Reference proteome</keyword>
<dbReference type="Pfam" id="PF01522">
    <property type="entry name" value="Polysacc_deac_1"/>
    <property type="match status" value="2"/>
</dbReference>
<evidence type="ECO:0000313" key="4">
    <source>
        <dbReference type="EMBL" id="MDZ5459411.1"/>
    </source>
</evidence>
<feature type="domain" description="NodB homology" evidence="3">
    <location>
        <begin position="72"/>
        <end position="317"/>
    </location>
</feature>
<sequence>MSWAKWGGGSAASANPLSLLIFHRVLPHPDPLNPYEPDAAHFDQMLRWLRGYTVLPLEQAIRRLREGSLPAGALSITFDDGYADNHDVALPILRRHGMSATFFISSAYLDGGRMWSDTLVEAVRRCSADVLDLDDLLLGRHRLDSPAARRHAARLLLTRLKYMEPGARDRCAQQVARAARARLPDDLMLSRAQLRAMHGAGMTIGSHTRTHPILTTVPDDVARDEIVASRDDLEAVIDAPVTLFAYPNGRPRTDYHPRHCEMVRRAGYSAALTTASGVSRTGADLYQLPRFTPWDRTALRFRLRMLLNKRQPTEVAL</sequence>
<dbReference type="Proteomes" id="UP001293718">
    <property type="component" value="Unassembled WGS sequence"/>
</dbReference>
<accession>A0ABU5IKJ7</accession>
<keyword evidence="4" id="KW-0378">Hydrolase</keyword>
<dbReference type="SUPFAM" id="SSF88713">
    <property type="entry name" value="Glycoside hydrolase/deacetylase"/>
    <property type="match status" value="1"/>
</dbReference>
<dbReference type="PANTHER" id="PTHR34216">
    <property type="match status" value="1"/>
</dbReference>
<dbReference type="PANTHER" id="PTHR34216:SF3">
    <property type="entry name" value="POLY-BETA-1,6-N-ACETYL-D-GLUCOSAMINE N-DEACETYLASE"/>
    <property type="match status" value="1"/>
</dbReference>
<dbReference type="Gene3D" id="3.20.20.370">
    <property type="entry name" value="Glycoside hydrolase/deacetylase"/>
    <property type="match status" value="1"/>
</dbReference>